<dbReference type="SMART" id="SM00388">
    <property type="entry name" value="HisKA"/>
    <property type="match status" value="1"/>
</dbReference>
<evidence type="ECO:0000313" key="12">
    <source>
        <dbReference type="EMBL" id="GIQ64235.1"/>
    </source>
</evidence>
<dbReference type="PANTHER" id="PTHR43065">
    <property type="entry name" value="SENSOR HISTIDINE KINASE"/>
    <property type="match status" value="1"/>
</dbReference>
<name>A0ABQ4N7U1_9BACL</name>
<dbReference type="CDD" id="cd00130">
    <property type="entry name" value="PAS"/>
    <property type="match status" value="1"/>
</dbReference>
<dbReference type="SUPFAM" id="SSF55785">
    <property type="entry name" value="PYP-like sensor domain (PAS domain)"/>
    <property type="match status" value="1"/>
</dbReference>
<feature type="transmembrane region" description="Helical" evidence="8">
    <location>
        <begin position="67"/>
        <end position="90"/>
    </location>
</feature>
<protein>
    <recommendedName>
        <fullName evidence="2">histidine kinase</fullName>
        <ecNumber evidence="2">2.7.13.3</ecNumber>
    </recommendedName>
</protein>
<feature type="domain" description="MHYT" evidence="11">
    <location>
        <begin position="1"/>
        <end position="190"/>
    </location>
</feature>
<reference evidence="12 13" key="1">
    <citation type="submission" date="2021-04" db="EMBL/GenBank/DDBJ databases">
        <title>Draft genome sequence of Paenibacillus cisolokensis, LC2-13A.</title>
        <authorList>
            <person name="Uke A."/>
            <person name="Chhe C."/>
            <person name="Baramee S."/>
            <person name="Kosugi A."/>
        </authorList>
    </citation>
    <scope>NUCLEOTIDE SEQUENCE [LARGE SCALE GENOMIC DNA]</scope>
    <source>
        <strain evidence="12 13">LC2-13A</strain>
    </source>
</reference>
<accession>A0ABQ4N7U1</accession>
<dbReference type="CDD" id="cd00082">
    <property type="entry name" value="HisKA"/>
    <property type="match status" value="1"/>
</dbReference>
<dbReference type="SUPFAM" id="SSF47384">
    <property type="entry name" value="Homodimeric domain of signal transducing histidine kinase"/>
    <property type="match status" value="1"/>
</dbReference>
<dbReference type="PROSITE" id="PS50112">
    <property type="entry name" value="PAS"/>
    <property type="match status" value="1"/>
</dbReference>
<feature type="transmembrane region" description="Helical" evidence="8">
    <location>
        <begin position="97"/>
        <end position="115"/>
    </location>
</feature>
<feature type="transmembrane region" description="Helical" evidence="8">
    <location>
        <begin position="6"/>
        <end position="24"/>
    </location>
</feature>
<dbReference type="Proteomes" id="UP000680304">
    <property type="component" value="Unassembled WGS sequence"/>
</dbReference>
<evidence type="ECO:0000256" key="5">
    <source>
        <dbReference type="ARBA" id="ARBA00022777"/>
    </source>
</evidence>
<sequence length="604" mass="65849">MIHVLLSFATAVAASYVSLGMLRRSCGTGPIFRPKIRLSICALSMGFGLWVIHVLEMASGSNEQTAFRWDAAIALLLVAIAASAVSFALLQGGGAGHAALAGLALGCGCAFMHALDSAVSPHAAAAAYHPWTVASSGAAAILLACAGLLGVWADRSAGHAGGFRLWHSAAWLGAALSAMHYAAELAARLASGQAATGAFPPISEDEAGVRLLARTGALLFLMLGLLLAGTLLGRRSDRLRTEQSAMERESLFMHLPDILFSLDGQGKLVDINIAGERMTGYGKSELAGRDFRHLLPPEEWPLYEWYEKRMLLGLKVNFDMPLVGKDGRKGHFNLTAIPVQAGNRRFGCYMIAKDTGPDRQKEEQRRKAEKLAVIANLAAGIAHEIRNPLTTVKGIVQYMLNGPSKPYLYTTMLSEIRQIEGIVTDFLMLASQSSADKRKLDFERLVREAVENWTDEVKPGYVPVVTKTVEEQVWIEADKTRMLRVIRHLLQEAHEHQEAEEPIAARLIRIDDQTVELAISFSGEADAEERFRQMGEMYYNTKAKGTGYPLMIAYPVIFEHGGELEALSADGRTILRMLLPAWWTEREPAETDVEALVAAARSGE</sequence>
<keyword evidence="7" id="KW-0902">Two-component regulatory system</keyword>
<dbReference type="EMBL" id="BOVJ01000085">
    <property type="protein sequence ID" value="GIQ64235.1"/>
    <property type="molecule type" value="Genomic_DNA"/>
</dbReference>
<dbReference type="PROSITE" id="PS50924">
    <property type="entry name" value="MHYT"/>
    <property type="match status" value="1"/>
</dbReference>
<keyword evidence="8" id="KW-1133">Transmembrane helix</keyword>
<feature type="transmembrane region" description="Helical" evidence="8">
    <location>
        <begin position="36"/>
        <end position="55"/>
    </location>
</feature>
<dbReference type="Pfam" id="PF08448">
    <property type="entry name" value="PAS_4"/>
    <property type="match status" value="1"/>
</dbReference>
<dbReference type="InterPro" id="IPR000014">
    <property type="entry name" value="PAS"/>
</dbReference>
<evidence type="ECO:0000256" key="7">
    <source>
        <dbReference type="ARBA" id="ARBA00023012"/>
    </source>
</evidence>
<comment type="caution">
    <text evidence="12">The sequence shown here is derived from an EMBL/GenBank/DDBJ whole genome shotgun (WGS) entry which is preliminary data.</text>
</comment>
<organism evidence="12 13">
    <name type="scientific">Paenibacillus cisolokensis</name>
    <dbReference type="NCBI Taxonomy" id="1658519"/>
    <lineage>
        <taxon>Bacteria</taxon>
        <taxon>Bacillati</taxon>
        <taxon>Bacillota</taxon>
        <taxon>Bacilli</taxon>
        <taxon>Bacillales</taxon>
        <taxon>Paenibacillaceae</taxon>
        <taxon>Paenibacillus</taxon>
    </lineage>
</organism>
<keyword evidence="8" id="KW-0812">Transmembrane</keyword>
<evidence type="ECO:0000259" key="10">
    <source>
        <dbReference type="PROSITE" id="PS50112"/>
    </source>
</evidence>
<keyword evidence="8" id="KW-0472">Membrane</keyword>
<feature type="transmembrane region" description="Helical" evidence="8">
    <location>
        <begin position="127"/>
        <end position="153"/>
    </location>
</feature>
<dbReference type="InterPro" id="IPR035965">
    <property type="entry name" value="PAS-like_dom_sf"/>
</dbReference>
<feature type="transmembrane region" description="Helical" evidence="8">
    <location>
        <begin position="211"/>
        <end position="232"/>
    </location>
</feature>
<dbReference type="InterPro" id="IPR005330">
    <property type="entry name" value="MHYT_dom"/>
</dbReference>
<dbReference type="SMART" id="SM00091">
    <property type="entry name" value="PAS"/>
    <property type="match status" value="1"/>
</dbReference>
<dbReference type="InterPro" id="IPR036890">
    <property type="entry name" value="HATPase_C_sf"/>
</dbReference>
<keyword evidence="3" id="KW-0808">Transferase</keyword>
<evidence type="ECO:0000259" key="9">
    <source>
        <dbReference type="PROSITE" id="PS50109"/>
    </source>
</evidence>
<keyword evidence="6" id="KW-0067">ATP-binding</keyword>
<dbReference type="Gene3D" id="1.10.287.130">
    <property type="match status" value="1"/>
</dbReference>
<evidence type="ECO:0000259" key="11">
    <source>
        <dbReference type="PROSITE" id="PS50924"/>
    </source>
</evidence>
<comment type="catalytic activity">
    <reaction evidence="1">
        <text>ATP + protein L-histidine = ADP + protein N-phospho-L-histidine.</text>
        <dbReference type="EC" id="2.7.13.3"/>
    </reaction>
</comment>
<dbReference type="InterPro" id="IPR036097">
    <property type="entry name" value="HisK_dim/P_sf"/>
</dbReference>
<evidence type="ECO:0000313" key="13">
    <source>
        <dbReference type="Proteomes" id="UP000680304"/>
    </source>
</evidence>
<proteinExistence type="predicted"/>
<dbReference type="PANTHER" id="PTHR43065:SF46">
    <property type="entry name" value="C4-DICARBOXYLATE TRANSPORT SENSOR PROTEIN DCTB"/>
    <property type="match status" value="1"/>
</dbReference>
<evidence type="ECO:0000256" key="8">
    <source>
        <dbReference type="PROSITE-ProRule" id="PRU00244"/>
    </source>
</evidence>
<evidence type="ECO:0000256" key="2">
    <source>
        <dbReference type="ARBA" id="ARBA00012438"/>
    </source>
</evidence>
<keyword evidence="5" id="KW-0418">Kinase</keyword>
<keyword evidence="4" id="KW-0547">Nucleotide-binding</keyword>
<evidence type="ECO:0000256" key="4">
    <source>
        <dbReference type="ARBA" id="ARBA00022741"/>
    </source>
</evidence>
<keyword evidence="13" id="KW-1185">Reference proteome</keyword>
<dbReference type="PROSITE" id="PS50109">
    <property type="entry name" value="HIS_KIN"/>
    <property type="match status" value="1"/>
</dbReference>
<dbReference type="InterPro" id="IPR013656">
    <property type="entry name" value="PAS_4"/>
</dbReference>
<dbReference type="NCBIfam" id="TIGR00229">
    <property type="entry name" value="sensory_box"/>
    <property type="match status" value="1"/>
</dbReference>
<dbReference type="InterPro" id="IPR005467">
    <property type="entry name" value="His_kinase_dom"/>
</dbReference>
<evidence type="ECO:0000256" key="6">
    <source>
        <dbReference type="ARBA" id="ARBA00022840"/>
    </source>
</evidence>
<dbReference type="SUPFAM" id="SSF55874">
    <property type="entry name" value="ATPase domain of HSP90 chaperone/DNA topoisomerase II/histidine kinase"/>
    <property type="match status" value="1"/>
</dbReference>
<feature type="transmembrane region" description="Helical" evidence="8">
    <location>
        <begin position="165"/>
        <end position="183"/>
    </location>
</feature>
<evidence type="ECO:0000256" key="3">
    <source>
        <dbReference type="ARBA" id="ARBA00022679"/>
    </source>
</evidence>
<feature type="domain" description="Histidine kinase" evidence="9">
    <location>
        <begin position="380"/>
        <end position="583"/>
    </location>
</feature>
<dbReference type="Gene3D" id="3.30.450.20">
    <property type="entry name" value="PAS domain"/>
    <property type="match status" value="1"/>
</dbReference>
<gene>
    <name evidence="12" type="ORF">PACILC2_28030</name>
</gene>
<feature type="domain" description="PAS" evidence="10">
    <location>
        <begin position="244"/>
        <end position="299"/>
    </location>
</feature>
<evidence type="ECO:0000256" key="1">
    <source>
        <dbReference type="ARBA" id="ARBA00000085"/>
    </source>
</evidence>
<dbReference type="InterPro" id="IPR003661">
    <property type="entry name" value="HisK_dim/P_dom"/>
</dbReference>
<dbReference type="Pfam" id="PF00512">
    <property type="entry name" value="HisKA"/>
    <property type="match status" value="1"/>
</dbReference>
<dbReference type="Gene3D" id="3.30.565.10">
    <property type="entry name" value="Histidine kinase-like ATPase, C-terminal domain"/>
    <property type="match status" value="1"/>
</dbReference>
<dbReference type="EC" id="2.7.13.3" evidence="2"/>